<proteinExistence type="predicted"/>
<dbReference type="InterPro" id="IPR051461">
    <property type="entry name" value="UPF0750_membrane"/>
</dbReference>
<keyword evidence="8" id="KW-1185">Reference proteome</keyword>
<comment type="subcellular location">
    <subcellularLocation>
        <location evidence="1">Cell membrane</location>
        <topology evidence="1">Multi-pass membrane protein</topology>
    </subcellularLocation>
</comment>
<dbReference type="Proteomes" id="UP001580407">
    <property type="component" value="Unassembled WGS sequence"/>
</dbReference>
<feature type="transmembrane region" description="Helical" evidence="6">
    <location>
        <begin position="16"/>
        <end position="34"/>
    </location>
</feature>
<feature type="transmembrane region" description="Helical" evidence="6">
    <location>
        <begin position="183"/>
        <end position="204"/>
    </location>
</feature>
<evidence type="ECO:0000256" key="1">
    <source>
        <dbReference type="ARBA" id="ARBA00004651"/>
    </source>
</evidence>
<reference evidence="7 8" key="1">
    <citation type="submission" date="2024-09" db="EMBL/GenBank/DDBJ databases">
        <authorList>
            <person name="Ruan L."/>
        </authorList>
    </citation>
    <scope>NUCLEOTIDE SEQUENCE [LARGE SCALE GENOMIC DNA]</scope>
    <source>
        <strain evidence="7 8">D33</strain>
    </source>
</reference>
<feature type="transmembrane region" description="Helical" evidence="6">
    <location>
        <begin position="115"/>
        <end position="134"/>
    </location>
</feature>
<evidence type="ECO:0000256" key="5">
    <source>
        <dbReference type="ARBA" id="ARBA00023136"/>
    </source>
</evidence>
<dbReference type="EMBL" id="JBHILM010000004">
    <property type="protein sequence ID" value="MFB5680402.1"/>
    <property type="molecule type" value="Genomic_DNA"/>
</dbReference>
<evidence type="ECO:0000256" key="2">
    <source>
        <dbReference type="ARBA" id="ARBA00022475"/>
    </source>
</evidence>
<keyword evidence="5 6" id="KW-0472">Membrane</keyword>
<comment type="caution">
    <text evidence="7">The sequence shown here is derived from an EMBL/GenBank/DDBJ whole genome shotgun (WGS) entry which is preliminary data.</text>
</comment>
<feature type="transmembrane region" description="Helical" evidence="6">
    <location>
        <begin position="155"/>
        <end position="177"/>
    </location>
</feature>
<keyword evidence="4 6" id="KW-1133">Transmembrane helix</keyword>
<dbReference type="PANTHER" id="PTHR33545">
    <property type="entry name" value="UPF0750 MEMBRANE PROTEIN YITT-RELATED"/>
    <property type="match status" value="1"/>
</dbReference>
<name>A0ABV5B3Z1_9BACL</name>
<organism evidence="7 8">
    <name type="scientific">Paenibacillus terreus</name>
    <dbReference type="NCBI Taxonomy" id="1387834"/>
    <lineage>
        <taxon>Bacteria</taxon>
        <taxon>Bacillati</taxon>
        <taxon>Bacillota</taxon>
        <taxon>Bacilli</taxon>
        <taxon>Bacillales</taxon>
        <taxon>Paenibacillaceae</taxon>
        <taxon>Paenibacillus</taxon>
    </lineage>
</organism>
<keyword evidence="3 6" id="KW-0812">Transmembrane</keyword>
<evidence type="ECO:0000313" key="8">
    <source>
        <dbReference type="Proteomes" id="UP001580407"/>
    </source>
</evidence>
<dbReference type="Pfam" id="PF02588">
    <property type="entry name" value="YitT_membrane"/>
    <property type="match status" value="1"/>
</dbReference>
<dbReference type="RefSeq" id="WP_375524199.1">
    <property type="nucleotide sequence ID" value="NZ_JBHILM010000004.1"/>
</dbReference>
<feature type="transmembrane region" description="Helical" evidence="6">
    <location>
        <begin position="83"/>
        <end position="103"/>
    </location>
</feature>
<protein>
    <submittedName>
        <fullName evidence="7">YitT family protein</fullName>
    </submittedName>
</protein>
<dbReference type="InterPro" id="IPR003740">
    <property type="entry name" value="YitT"/>
</dbReference>
<accession>A0ABV5B3Z1</accession>
<evidence type="ECO:0000256" key="4">
    <source>
        <dbReference type="ARBA" id="ARBA00022989"/>
    </source>
</evidence>
<evidence type="ECO:0000256" key="3">
    <source>
        <dbReference type="ARBA" id="ARBA00022692"/>
    </source>
</evidence>
<feature type="transmembrane region" description="Helical" evidence="6">
    <location>
        <begin position="54"/>
        <end position="76"/>
    </location>
</feature>
<sequence>MRITNKKKLFNRTAEQTAVMLLGTCILAFAYYHINFANHLSEGGFVGLALLGKYAFGLSPAWSVLLLDIPVLIVAWMVKGWRFGARALVGAAAFSIFYSGFEWLSPPLMNLRDNLAVASVLSGVLTGLGAGIVMRSGGATGGDDILSIMISERKGWKLGSVFFVSDCIVLLLSLFYLPFKETMYTIFAVWIAGQMITLTVGFRLKSAAKANIKAKGKGQPAAGTALTRVQSVRQSS</sequence>
<evidence type="ECO:0000256" key="6">
    <source>
        <dbReference type="SAM" id="Phobius"/>
    </source>
</evidence>
<evidence type="ECO:0000313" key="7">
    <source>
        <dbReference type="EMBL" id="MFB5680402.1"/>
    </source>
</evidence>
<keyword evidence="2" id="KW-1003">Cell membrane</keyword>
<gene>
    <name evidence="7" type="ORF">ACE3NQ_05650</name>
</gene>
<dbReference type="PANTHER" id="PTHR33545:SF10">
    <property type="entry name" value="UPF0750 MEMBRANE PROTEIN YPJC"/>
    <property type="match status" value="1"/>
</dbReference>